<evidence type="ECO:0008006" key="3">
    <source>
        <dbReference type="Google" id="ProtNLM"/>
    </source>
</evidence>
<proteinExistence type="predicted"/>
<accession>A0A1W5ZXT1</accession>
<dbReference type="KEGG" id="hmn:HM131_15425"/>
<keyword evidence="2" id="KW-1185">Reference proteome</keyword>
<evidence type="ECO:0000313" key="1">
    <source>
        <dbReference type="EMBL" id="ARI78155.1"/>
    </source>
</evidence>
<reference evidence="1 2" key="1">
    <citation type="submission" date="2017-04" db="EMBL/GenBank/DDBJ databases">
        <title>The whole genome sequencing and assembly of Halobacillus mangrovi strain.</title>
        <authorList>
            <person name="Lee S.-J."/>
            <person name="Park M.-K."/>
            <person name="Kim J.-Y."/>
            <person name="Lee Y.-J."/>
            <person name="Yi H."/>
            <person name="Bahn Y.-S."/>
            <person name="Kim J.F."/>
            <person name="Lee D.-W."/>
        </authorList>
    </citation>
    <scope>NUCLEOTIDE SEQUENCE [LARGE SCALE GENOMIC DNA]</scope>
    <source>
        <strain evidence="1 2">KTB 131</strain>
    </source>
</reference>
<protein>
    <recommendedName>
        <fullName evidence="3">GRAM domain-containing protein</fullName>
    </recommendedName>
</protein>
<dbReference type="STRING" id="402384.HM131_15425"/>
<organism evidence="1 2">
    <name type="scientific">Halobacillus mangrovi</name>
    <dbReference type="NCBI Taxonomy" id="402384"/>
    <lineage>
        <taxon>Bacteria</taxon>
        <taxon>Bacillati</taxon>
        <taxon>Bacillota</taxon>
        <taxon>Bacilli</taxon>
        <taxon>Bacillales</taxon>
        <taxon>Bacillaceae</taxon>
        <taxon>Halobacillus</taxon>
    </lineage>
</organism>
<dbReference type="EMBL" id="CP020772">
    <property type="protein sequence ID" value="ARI78155.1"/>
    <property type="molecule type" value="Genomic_DNA"/>
</dbReference>
<sequence length="90" mass="10613">MLCSQPIVWKTRTIEDNQQFYVEENSSIDLYEDQVVTPSESISMENIFDVSFKKFSGESGLLYLHTNQGVKTYMVKESPFTWIETFHQYK</sequence>
<name>A0A1W5ZXT1_9BACI</name>
<evidence type="ECO:0000313" key="2">
    <source>
        <dbReference type="Proteomes" id="UP000192527"/>
    </source>
</evidence>
<dbReference type="Proteomes" id="UP000192527">
    <property type="component" value="Chromosome"/>
</dbReference>
<dbReference type="OrthoDB" id="2691759at2"/>
<gene>
    <name evidence="1" type="ORF">HM131_15425</name>
</gene>
<dbReference type="RefSeq" id="WP_085030614.1">
    <property type="nucleotide sequence ID" value="NZ_CP020772.1"/>
</dbReference>
<dbReference type="AlphaFoldDB" id="A0A1W5ZXT1"/>